<protein>
    <recommendedName>
        <fullName evidence="4">PE domain-containing protein</fullName>
    </recommendedName>
</protein>
<reference evidence="2 3" key="1">
    <citation type="submission" date="2017-02" db="EMBL/GenBank/DDBJ databases">
        <title>Draft genome of Saccharomonospora sp. 154.</title>
        <authorList>
            <person name="Alonso-Carmona G.S."/>
            <person name="De La Haba R."/>
            <person name="Vera-Gargallo B."/>
            <person name="Sandoval-Trujillo A.H."/>
            <person name="Ramirez-Duran N."/>
            <person name="Ventosa A."/>
        </authorList>
    </citation>
    <scope>NUCLEOTIDE SEQUENCE [LARGE SCALE GENOMIC DNA]</scope>
    <source>
        <strain evidence="2 3">LRS4.154</strain>
    </source>
</reference>
<name>A0A1V9A113_SACPI</name>
<comment type="caution">
    <text evidence="2">The sequence shown here is derived from an EMBL/GenBank/DDBJ whole genome shotgun (WGS) entry which is preliminary data.</text>
</comment>
<sequence length="161" mass="16874">MPINWDSEPTTSGGSGETWTPGGVIGAAAAVVSGSGLNEKAVGSMASEAKEMLKSAKSGGFRVSEEAAKPIIETLDEMKGRVESLAVELENVSSFEPTLGEHDYGKRAARHQQQAFAGDEGSAVQVLRSLHGVLADSRDALDVAMKNYRDSETVASDTFKG</sequence>
<dbReference type="RefSeq" id="WP_252365261.1">
    <property type="nucleotide sequence ID" value="NZ_MWIH01000006.1"/>
</dbReference>
<feature type="region of interest" description="Disordered" evidence="1">
    <location>
        <begin position="1"/>
        <end position="22"/>
    </location>
</feature>
<organism evidence="2 3">
    <name type="scientific">Saccharomonospora piscinae</name>
    <dbReference type="NCBI Taxonomy" id="687388"/>
    <lineage>
        <taxon>Bacteria</taxon>
        <taxon>Bacillati</taxon>
        <taxon>Actinomycetota</taxon>
        <taxon>Actinomycetes</taxon>
        <taxon>Pseudonocardiales</taxon>
        <taxon>Pseudonocardiaceae</taxon>
        <taxon>Saccharomonospora</taxon>
    </lineage>
</organism>
<evidence type="ECO:0000256" key="1">
    <source>
        <dbReference type="SAM" id="MobiDB-lite"/>
    </source>
</evidence>
<evidence type="ECO:0000313" key="3">
    <source>
        <dbReference type="Proteomes" id="UP000192591"/>
    </source>
</evidence>
<evidence type="ECO:0008006" key="4">
    <source>
        <dbReference type="Google" id="ProtNLM"/>
    </source>
</evidence>
<dbReference type="Proteomes" id="UP000192591">
    <property type="component" value="Unassembled WGS sequence"/>
</dbReference>
<dbReference type="EMBL" id="MWIH01000006">
    <property type="protein sequence ID" value="OQO90837.1"/>
    <property type="molecule type" value="Genomic_DNA"/>
</dbReference>
<dbReference type="STRING" id="1962155.B1813_15030"/>
<proteinExistence type="predicted"/>
<keyword evidence="3" id="KW-1185">Reference proteome</keyword>
<evidence type="ECO:0000313" key="2">
    <source>
        <dbReference type="EMBL" id="OQO90837.1"/>
    </source>
</evidence>
<accession>A0A1V9A113</accession>
<dbReference type="AlphaFoldDB" id="A0A1V9A113"/>
<gene>
    <name evidence="2" type="ORF">B1813_15030</name>
</gene>